<comment type="subunit">
    <text evidence="5">Part of the small subunit (SSU) processome, composed of more than 70 proteins and the RNA chaperone small nucleolar RNA (snoRNA) U3.</text>
</comment>
<dbReference type="Proteomes" id="UP000078200">
    <property type="component" value="Unassembled WGS sequence"/>
</dbReference>
<evidence type="ECO:0000256" key="7">
    <source>
        <dbReference type="SAM" id="MobiDB-lite"/>
    </source>
</evidence>
<dbReference type="PANTHER" id="PTHR17972">
    <property type="entry name" value="NUCLEOLAR RNA-ASSOCIATED PROTEIN"/>
    <property type="match status" value="1"/>
</dbReference>
<comment type="subcellular location">
    <subcellularLocation>
        <location evidence="1">Chromosome</location>
    </subcellularLocation>
    <subcellularLocation>
        <location evidence="6">Nucleus</location>
        <location evidence="6">Nucleolus</location>
    </subcellularLocation>
</comment>
<evidence type="ECO:0000313" key="9">
    <source>
        <dbReference type="EnsemblMetazoa" id="GAUT043353-PA"/>
    </source>
</evidence>
<organism evidence="9 10">
    <name type="scientific">Glossina austeni</name>
    <name type="common">Savannah tsetse fly</name>
    <dbReference type="NCBI Taxonomy" id="7395"/>
    <lineage>
        <taxon>Eukaryota</taxon>
        <taxon>Metazoa</taxon>
        <taxon>Ecdysozoa</taxon>
        <taxon>Arthropoda</taxon>
        <taxon>Hexapoda</taxon>
        <taxon>Insecta</taxon>
        <taxon>Pterygota</taxon>
        <taxon>Neoptera</taxon>
        <taxon>Endopterygota</taxon>
        <taxon>Diptera</taxon>
        <taxon>Brachycera</taxon>
        <taxon>Muscomorpha</taxon>
        <taxon>Hippoboscoidea</taxon>
        <taxon>Glossinidae</taxon>
        <taxon>Glossina</taxon>
    </lineage>
</organism>
<dbReference type="EnsemblMetazoa" id="GAUT043353-RA">
    <property type="protein sequence ID" value="GAUT043353-PA"/>
    <property type="gene ID" value="GAUT043353"/>
</dbReference>
<comment type="similarity">
    <text evidence="6">Belongs to the NRAP family.</text>
</comment>
<dbReference type="GO" id="GO:0005694">
    <property type="term" value="C:chromosome"/>
    <property type="evidence" value="ECO:0007669"/>
    <property type="project" value="UniProtKB-SubCell"/>
</dbReference>
<dbReference type="PANTHER" id="PTHR17972:SF0">
    <property type="entry name" value="NUCLEOLAR PROTEIN 6"/>
    <property type="match status" value="1"/>
</dbReference>
<evidence type="ECO:0000259" key="8">
    <source>
        <dbReference type="Pfam" id="PF03813"/>
    </source>
</evidence>
<keyword evidence="3" id="KW-0158">Chromosome</keyword>
<keyword evidence="10" id="KW-1185">Reference proteome</keyword>
<evidence type="ECO:0000256" key="1">
    <source>
        <dbReference type="ARBA" id="ARBA00004286"/>
    </source>
</evidence>
<feature type="region of interest" description="Disordered" evidence="7">
    <location>
        <begin position="1"/>
        <end position="28"/>
    </location>
</feature>
<evidence type="ECO:0000256" key="3">
    <source>
        <dbReference type="ARBA" id="ARBA00022454"/>
    </source>
</evidence>
<accession>A0A1A9VPE0</accession>
<dbReference type="InterPro" id="IPR005554">
    <property type="entry name" value="NOL6/Upt22"/>
</dbReference>
<dbReference type="STRING" id="7395.A0A1A9VPE0"/>
<comment type="function">
    <text evidence="4">Part of the small subunit (SSU) processome, first precursor of the small eukaryotic ribosomal subunit. During the assembly of the SSU processome in the nucleolus, many ribosome biogenesis factors, an RNA chaperone and ribosomal proteins associate with the nascent pre-rRNA and work in concert to generate RNA folding, modifications, rearrangements and cleavage as well as targeted degradation of pre-ribosomal RNA by the RNA exosome.</text>
</comment>
<dbReference type="GO" id="GO:0034456">
    <property type="term" value="C:UTP-C complex"/>
    <property type="evidence" value="ECO:0007669"/>
    <property type="project" value="TreeGrafter"/>
</dbReference>
<reference evidence="9" key="1">
    <citation type="submission" date="2020-05" db="UniProtKB">
        <authorList>
            <consortium name="EnsemblMetazoa"/>
        </authorList>
    </citation>
    <scope>IDENTIFICATION</scope>
    <source>
        <strain evidence="9">TTRI</strain>
    </source>
</reference>
<dbReference type="VEuPathDB" id="VectorBase:GAUT043353"/>
<dbReference type="AlphaFoldDB" id="A0A1A9VPE0"/>
<dbReference type="GO" id="GO:0032040">
    <property type="term" value="C:small-subunit processome"/>
    <property type="evidence" value="ECO:0007669"/>
    <property type="project" value="TreeGrafter"/>
</dbReference>
<evidence type="ECO:0000256" key="6">
    <source>
        <dbReference type="RuleBase" id="RU364032"/>
    </source>
</evidence>
<feature type="domain" description="Nrap protein" evidence="8">
    <location>
        <begin position="116"/>
        <end position="228"/>
    </location>
</feature>
<evidence type="ECO:0000256" key="5">
    <source>
        <dbReference type="ARBA" id="ARBA00035020"/>
    </source>
</evidence>
<name>A0A1A9VPE0_GLOAU</name>
<keyword evidence="6" id="KW-0694">RNA-binding</keyword>
<keyword evidence="6" id="KW-0539">Nucleus</keyword>
<dbReference type="InterPro" id="IPR035082">
    <property type="entry name" value="Nrap_D1"/>
</dbReference>
<dbReference type="GO" id="GO:0006364">
    <property type="term" value="P:rRNA processing"/>
    <property type="evidence" value="ECO:0007669"/>
    <property type="project" value="TreeGrafter"/>
</dbReference>
<evidence type="ECO:0000256" key="2">
    <source>
        <dbReference type="ARBA" id="ARBA00016437"/>
    </source>
</evidence>
<dbReference type="GO" id="GO:0006409">
    <property type="term" value="P:tRNA export from nucleus"/>
    <property type="evidence" value="ECO:0007669"/>
    <property type="project" value="TreeGrafter"/>
</dbReference>
<evidence type="ECO:0000313" key="10">
    <source>
        <dbReference type="Proteomes" id="UP000078200"/>
    </source>
</evidence>
<sequence>MHDNTIVGNASHYPNKECKPNDEELTNNKLKPPALEEINFLKDTCNLFRLQVLEMSSVDSMSWLKQSTLKVPLDLALLKVTKQKSFKFQYIQPNKDPFLIGAAAIHNLLGPQIQADICVVIPPQSFQKDDWFNMVYDQKRAYYLTYIAQQILKSKDFEDTGEENLKFNYYNNNPLEPLPVSKLSSKPSLLVVEDEMSFKLNRFVPWNNNIRLSLFDEEASDDSVPFTTPN</sequence>
<dbReference type="Pfam" id="PF03813">
    <property type="entry name" value="Nrap"/>
    <property type="match status" value="1"/>
</dbReference>
<proteinExistence type="inferred from homology"/>
<dbReference type="GO" id="GO:0032545">
    <property type="term" value="C:CURI complex"/>
    <property type="evidence" value="ECO:0007669"/>
    <property type="project" value="TreeGrafter"/>
</dbReference>
<dbReference type="GO" id="GO:0003723">
    <property type="term" value="F:RNA binding"/>
    <property type="evidence" value="ECO:0007669"/>
    <property type="project" value="UniProtKB-KW"/>
</dbReference>
<evidence type="ECO:0000256" key="4">
    <source>
        <dbReference type="ARBA" id="ARBA00035000"/>
    </source>
</evidence>
<protein>
    <recommendedName>
        <fullName evidence="2 6">Nucleolar protein 6</fullName>
    </recommendedName>
</protein>